<dbReference type="AlphaFoldDB" id="A0A5A7P2V0"/>
<feature type="region of interest" description="Disordered" evidence="1">
    <location>
        <begin position="1"/>
        <end position="26"/>
    </location>
</feature>
<sequence>MSQSGQQDQTSRAGHNRGAAPSARRTSVIPTILDFAALFQNPEFAKVYKPAHSRNLISSSSSRTLHRPSSTSSSKFPVVSDPFRQKRAATASLILPTSHPSNNSGDLKLQLFRRDERSD</sequence>
<evidence type="ECO:0000313" key="3">
    <source>
        <dbReference type="Proteomes" id="UP000325081"/>
    </source>
</evidence>
<feature type="compositionally biased region" description="Polar residues" evidence="1">
    <location>
        <begin position="1"/>
        <end position="13"/>
    </location>
</feature>
<evidence type="ECO:0000313" key="2">
    <source>
        <dbReference type="EMBL" id="GER27060.1"/>
    </source>
</evidence>
<name>A0A5A7P2V0_STRAF</name>
<dbReference type="EMBL" id="BKCP01001558">
    <property type="protein sequence ID" value="GER27060.1"/>
    <property type="molecule type" value="Genomic_DNA"/>
</dbReference>
<protein>
    <submittedName>
        <fullName evidence="2">Prolinedehydrogenase/delta-1-pyrroline-5-carboxylatedehydrogenase</fullName>
    </submittedName>
</protein>
<comment type="caution">
    <text evidence="2">The sequence shown here is derived from an EMBL/GenBank/DDBJ whole genome shotgun (WGS) entry which is preliminary data.</text>
</comment>
<feature type="region of interest" description="Disordered" evidence="1">
    <location>
        <begin position="52"/>
        <end position="81"/>
    </location>
</feature>
<keyword evidence="3" id="KW-1185">Reference proteome</keyword>
<feature type="region of interest" description="Disordered" evidence="1">
    <location>
        <begin position="94"/>
        <end position="119"/>
    </location>
</feature>
<evidence type="ECO:0000256" key="1">
    <source>
        <dbReference type="SAM" id="MobiDB-lite"/>
    </source>
</evidence>
<reference evidence="3" key="1">
    <citation type="journal article" date="2019" name="Curr. Biol.">
        <title>Genome Sequence of Striga asiatica Provides Insight into the Evolution of Plant Parasitism.</title>
        <authorList>
            <person name="Yoshida S."/>
            <person name="Kim S."/>
            <person name="Wafula E.K."/>
            <person name="Tanskanen J."/>
            <person name="Kim Y.M."/>
            <person name="Honaas L."/>
            <person name="Yang Z."/>
            <person name="Spallek T."/>
            <person name="Conn C.E."/>
            <person name="Ichihashi Y."/>
            <person name="Cheong K."/>
            <person name="Cui S."/>
            <person name="Der J.P."/>
            <person name="Gundlach H."/>
            <person name="Jiao Y."/>
            <person name="Hori C."/>
            <person name="Ishida J.K."/>
            <person name="Kasahara H."/>
            <person name="Kiba T."/>
            <person name="Kim M.S."/>
            <person name="Koo N."/>
            <person name="Laohavisit A."/>
            <person name="Lee Y.H."/>
            <person name="Lumba S."/>
            <person name="McCourt P."/>
            <person name="Mortimer J.C."/>
            <person name="Mutuku J.M."/>
            <person name="Nomura T."/>
            <person name="Sasaki-Sekimoto Y."/>
            <person name="Seto Y."/>
            <person name="Wang Y."/>
            <person name="Wakatake T."/>
            <person name="Sakakibara H."/>
            <person name="Demura T."/>
            <person name="Yamaguchi S."/>
            <person name="Yoneyama K."/>
            <person name="Manabe R.I."/>
            <person name="Nelson D.C."/>
            <person name="Schulman A.H."/>
            <person name="Timko M.P."/>
            <person name="dePamphilis C.W."/>
            <person name="Choi D."/>
            <person name="Shirasu K."/>
        </authorList>
    </citation>
    <scope>NUCLEOTIDE SEQUENCE [LARGE SCALE GENOMIC DNA]</scope>
    <source>
        <strain evidence="3">cv. UVA1</strain>
    </source>
</reference>
<proteinExistence type="predicted"/>
<organism evidence="2 3">
    <name type="scientific">Striga asiatica</name>
    <name type="common">Asiatic witchweed</name>
    <name type="synonym">Buchnera asiatica</name>
    <dbReference type="NCBI Taxonomy" id="4170"/>
    <lineage>
        <taxon>Eukaryota</taxon>
        <taxon>Viridiplantae</taxon>
        <taxon>Streptophyta</taxon>
        <taxon>Embryophyta</taxon>
        <taxon>Tracheophyta</taxon>
        <taxon>Spermatophyta</taxon>
        <taxon>Magnoliopsida</taxon>
        <taxon>eudicotyledons</taxon>
        <taxon>Gunneridae</taxon>
        <taxon>Pentapetalae</taxon>
        <taxon>asterids</taxon>
        <taxon>lamiids</taxon>
        <taxon>Lamiales</taxon>
        <taxon>Orobanchaceae</taxon>
        <taxon>Buchnereae</taxon>
        <taxon>Striga</taxon>
    </lineage>
</organism>
<accession>A0A5A7P2V0</accession>
<feature type="compositionally biased region" description="Low complexity" evidence="1">
    <location>
        <begin position="53"/>
        <end position="74"/>
    </location>
</feature>
<gene>
    <name evidence="2" type="ORF">STAS_02752</name>
</gene>
<dbReference type="Proteomes" id="UP000325081">
    <property type="component" value="Unassembled WGS sequence"/>
</dbReference>